<evidence type="ECO:0000313" key="1">
    <source>
        <dbReference type="EMBL" id="PWZ29710.1"/>
    </source>
</evidence>
<organism evidence="1 2">
    <name type="scientific">Zea mays</name>
    <name type="common">Maize</name>
    <dbReference type="NCBI Taxonomy" id="4577"/>
    <lineage>
        <taxon>Eukaryota</taxon>
        <taxon>Viridiplantae</taxon>
        <taxon>Streptophyta</taxon>
        <taxon>Embryophyta</taxon>
        <taxon>Tracheophyta</taxon>
        <taxon>Spermatophyta</taxon>
        <taxon>Magnoliopsida</taxon>
        <taxon>Liliopsida</taxon>
        <taxon>Poales</taxon>
        <taxon>Poaceae</taxon>
        <taxon>PACMAD clade</taxon>
        <taxon>Panicoideae</taxon>
        <taxon>Andropogonodae</taxon>
        <taxon>Andropogoneae</taxon>
        <taxon>Tripsacinae</taxon>
        <taxon>Zea</taxon>
    </lineage>
</organism>
<sequence length="153" mass="16458">MAASSLSSTRPDLPWCAPPAPPCPSRVRPNVPAPCSLPGASSCARAVLSAWNSPVVQLIAPGCFSPARSCALYSDSCWLRPLFLRAGQVLSGRELSHVRVQPRLLLPTRVPRYLLGFRPCPAVPPLCSLSSMAVVGSPAWSLPWPPWWRALLP</sequence>
<proteinExistence type="predicted"/>
<name>A0A3L6F9N5_MAIZE</name>
<dbReference type="Proteomes" id="UP000251960">
    <property type="component" value="Chromosome 4"/>
</dbReference>
<accession>A0A3L6F9N5</accession>
<dbReference type="EMBL" id="NCVQ01000005">
    <property type="protein sequence ID" value="PWZ29710.1"/>
    <property type="molecule type" value="Genomic_DNA"/>
</dbReference>
<reference evidence="1 2" key="1">
    <citation type="journal article" date="2018" name="Nat. Genet.">
        <title>Extensive intraspecific gene order and gene structural variations between Mo17 and other maize genomes.</title>
        <authorList>
            <person name="Sun S."/>
            <person name="Zhou Y."/>
            <person name="Chen J."/>
            <person name="Shi J."/>
            <person name="Zhao H."/>
            <person name="Zhao H."/>
            <person name="Song W."/>
            <person name="Zhang M."/>
            <person name="Cui Y."/>
            <person name="Dong X."/>
            <person name="Liu H."/>
            <person name="Ma X."/>
            <person name="Jiao Y."/>
            <person name="Wang B."/>
            <person name="Wei X."/>
            <person name="Stein J.C."/>
            <person name="Glaubitz J.C."/>
            <person name="Lu F."/>
            <person name="Yu G."/>
            <person name="Liang C."/>
            <person name="Fengler K."/>
            <person name="Li B."/>
            <person name="Rafalski A."/>
            <person name="Schnable P.S."/>
            <person name="Ware D.H."/>
            <person name="Buckler E.S."/>
            <person name="Lai J."/>
        </authorList>
    </citation>
    <scope>NUCLEOTIDE SEQUENCE [LARGE SCALE GENOMIC DNA]</scope>
    <source>
        <strain evidence="2">cv. Missouri 17</strain>
        <tissue evidence="1">Seedling</tissue>
    </source>
</reference>
<protein>
    <submittedName>
        <fullName evidence="1">Uncharacterized protein</fullName>
    </submittedName>
</protein>
<comment type="caution">
    <text evidence="1">The sequence shown here is derived from an EMBL/GenBank/DDBJ whole genome shotgun (WGS) entry which is preliminary data.</text>
</comment>
<dbReference type="AlphaFoldDB" id="A0A3L6F9N5"/>
<gene>
    <name evidence="1" type="ORF">Zm00014a_020548</name>
</gene>
<evidence type="ECO:0000313" key="2">
    <source>
        <dbReference type="Proteomes" id="UP000251960"/>
    </source>
</evidence>